<evidence type="ECO:0000259" key="5">
    <source>
        <dbReference type="Pfam" id="PF07638"/>
    </source>
</evidence>
<comment type="similarity">
    <text evidence="1">Belongs to the sigma-70 factor family. ECF subfamily.</text>
</comment>
<dbReference type="Pfam" id="PF07638">
    <property type="entry name" value="Sigma70_ECF"/>
    <property type="match status" value="1"/>
</dbReference>
<dbReference type="InterPro" id="IPR036388">
    <property type="entry name" value="WH-like_DNA-bd_sf"/>
</dbReference>
<reference evidence="6 7" key="1">
    <citation type="submission" date="2015-05" db="EMBL/GenBank/DDBJ databases">
        <title>Genome sequencing and analysis of members of genus Stenotrophomonas.</title>
        <authorList>
            <person name="Patil P.P."/>
            <person name="Midha S."/>
            <person name="Patil P.B."/>
        </authorList>
    </citation>
    <scope>NUCLEOTIDE SEQUENCE [LARGE SCALE GENOMIC DNA]</scope>
    <source>
        <strain evidence="6 7">DSM 21858</strain>
    </source>
</reference>
<evidence type="ECO:0000256" key="4">
    <source>
        <dbReference type="ARBA" id="ARBA00023163"/>
    </source>
</evidence>
<proteinExistence type="inferred from homology"/>
<dbReference type="GO" id="GO:0016987">
    <property type="term" value="F:sigma factor activity"/>
    <property type="evidence" value="ECO:0007669"/>
    <property type="project" value="UniProtKB-KW"/>
</dbReference>
<comment type="caution">
    <text evidence="6">The sequence shown here is derived from an EMBL/GenBank/DDBJ whole genome shotgun (WGS) entry which is preliminary data.</text>
</comment>
<dbReference type="OrthoDB" id="128473at2"/>
<evidence type="ECO:0000256" key="2">
    <source>
        <dbReference type="ARBA" id="ARBA00023015"/>
    </source>
</evidence>
<name>A0A0R0CET7_9GAMM</name>
<dbReference type="Gene3D" id="1.10.10.10">
    <property type="entry name" value="Winged helix-like DNA-binding domain superfamily/Winged helix DNA-binding domain"/>
    <property type="match status" value="1"/>
</dbReference>
<evidence type="ECO:0000256" key="3">
    <source>
        <dbReference type="ARBA" id="ARBA00023082"/>
    </source>
</evidence>
<dbReference type="EMBL" id="LDJL01000015">
    <property type="protein sequence ID" value="KRG68301.1"/>
    <property type="molecule type" value="Genomic_DNA"/>
</dbReference>
<keyword evidence="7" id="KW-1185">Reference proteome</keyword>
<dbReference type="InterPro" id="IPR053812">
    <property type="entry name" value="HTH_Sigma70_ECF-like"/>
</dbReference>
<dbReference type="InterPro" id="IPR013324">
    <property type="entry name" value="RNA_pol_sigma_r3/r4-like"/>
</dbReference>
<keyword evidence="2" id="KW-0805">Transcription regulation</keyword>
<accession>A0A0R0CET7</accession>
<dbReference type="GO" id="GO:0006352">
    <property type="term" value="P:DNA-templated transcription initiation"/>
    <property type="evidence" value="ECO:0007669"/>
    <property type="project" value="InterPro"/>
</dbReference>
<dbReference type="NCBIfam" id="TIGR02937">
    <property type="entry name" value="sigma70-ECF"/>
    <property type="match status" value="1"/>
</dbReference>
<dbReference type="SUPFAM" id="SSF88946">
    <property type="entry name" value="Sigma2 domain of RNA polymerase sigma factors"/>
    <property type="match status" value="1"/>
</dbReference>
<dbReference type="PANTHER" id="PTHR43133:SF39">
    <property type="entry name" value="SIMILAR TO RNA POLYMERASE SIGMA-E FACTOR"/>
    <property type="match status" value="1"/>
</dbReference>
<evidence type="ECO:0000313" key="7">
    <source>
        <dbReference type="Proteomes" id="UP000052052"/>
    </source>
</evidence>
<evidence type="ECO:0000313" key="6">
    <source>
        <dbReference type="EMBL" id="KRG68301.1"/>
    </source>
</evidence>
<evidence type="ECO:0000256" key="1">
    <source>
        <dbReference type="ARBA" id="ARBA00010641"/>
    </source>
</evidence>
<dbReference type="PANTHER" id="PTHR43133">
    <property type="entry name" value="RNA POLYMERASE ECF-TYPE SIGMA FACTO"/>
    <property type="match status" value="1"/>
</dbReference>
<dbReference type="AlphaFoldDB" id="A0A0R0CET7"/>
<dbReference type="InterPro" id="IPR011517">
    <property type="entry name" value="RNA_pol_sigma70_ECF-like"/>
</dbReference>
<feature type="domain" description="RNA polymerase sigma-70 ECF-like HTH" evidence="5">
    <location>
        <begin position="6"/>
        <end position="185"/>
    </location>
</feature>
<dbReference type="InterPro" id="IPR014284">
    <property type="entry name" value="RNA_pol_sigma-70_dom"/>
</dbReference>
<dbReference type="RefSeq" id="WP_057659874.1">
    <property type="nucleotide sequence ID" value="NZ_LDJL01000015.1"/>
</dbReference>
<organism evidence="6 7">
    <name type="scientific">Pseudoxanthomonas dokdonensis</name>
    <dbReference type="NCBI Taxonomy" id="344882"/>
    <lineage>
        <taxon>Bacteria</taxon>
        <taxon>Pseudomonadati</taxon>
        <taxon>Pseudomonadota</taxon>
        <taxon>Gammaproteobacteria</taxon>
        <taxon>Lysobacterales</taxon>
        <taxon>Lysobacteraceae</taxon>
        <taxon>Pseudoxanthomonas</taxon>
    </lineage>
</organism>
<dbReference type="InterPro" id="IPR039425">
    <property type="entry name" value="RNA_pol_sigma-70-like"/>
</dbReference>
<dbReference type="SUPFAM" id="SSF88659">
    <property type="entry name" value="Sigma3 and sigma4 domains of RNA polymerase sigma factors"/>
    <property type="match status" value="1"/>
</dbReference>
<gene>
    <name evidence="6" type="ORF">ABB29_13310</name>
</gene>
<dbReference type="STRING" id="344882.ABB29_13310"/>
<dbReference type="NCBIfam" id="TIGR02999">
    <property type="entry name" value="Sig-70_X6"/>
    <property type="match status" value="1"/>
</dbReference>
<protein>
    <recommendedName>
        <fullName evidence="5">RNA polymerase sigma-70 ECF-like HTH domain-containing protein</fullName>
    </recommendedName>
</protein>
<dbReference type="PATRIC" id="fig|344882.3.peg.1042"/>
<sequence>MNDTPDITLWLDSARNGNRDALDRVLSTLYQELHTMARRQLSGQHGHTLDATALVHESYLKLIGSTGGARFEDRAHFFAYAASSMRSVVVDYARSRLARKRGGDLKRVAEIPEELEGHLRLDEDMLALNAALDKLGAADERLAKVVELRYFAGLSELEIAELLQRSERSIRRDWQKARLFLLADMQDD</sequence>
<dbReference type="Gene3D" id="1.10.1740.10">
    <property type="match status" value="1"/>
</dbReference>
<dbReference type="Proteomes" id="UP000052052">
    <property type="component" value="Unassembled WGS sequence"/>
</dbReference>
<keyword evidence="3" id="KW-0731">Sigma factor</keyword>
<dbReference type="InterPro" id="IPR013325">
    <property type="entry name" value="RNA_pol_sigma_r2"/>
</dbReference>
<keyword evidence="4" id="KW-0804">Transcription</keyword>